<dbReference type="EMBL" id="JACJTU010000120">
    <property type="protein sequence ID" value="MBD2739812.1"/>
    <property type="molecule type" value="Genomic_DNA"/>
</dbReference>
<organism evidence="1 2">
    <name type="scientific">Nostoc paludosum FACHB-159</name>
    <dbReference type="NCBI Taxonomy" id="2692908"/>
    <lineage>
        <taxon>Bacteria</taxon>
        <taxon>Bacillati</taxon>
        <taxon>Cyanobacteriota</taxon>
        <taxon>Cyanophyceae</taxon>
        <taxon>Nostocales</taxon>
        <taxon>Nostocaceae</taxon>
        <taxon>Nostoc</taxon>
    </lineage>
</organism>
<comment type="caution">
    <text evidence="1">The sequence shown here is derived from an EMBL/GenBank/DDBJ whole genome shotgun (WGS) entry which is preliminary data.</text>
</comment>
<dbReference type="RefSeq" id="WP_190960286.1">
    <property type="nucleotide sequence ID" value="NZ_JACJTU010000120.1"/>
</dbReference>
<sequence length="112" mass="12896">MTTTIVQPTVENLQQFSGYFDLSKLLKSDGILPWLLANGWDYDDQNNSQFAVRNSQLQTKLKINSFRFQALDFNHGETKTCSIYISSSCFQAWGNNCELFLMLPLDWMIGKN</sequence>
<reference evidence="1 2" key="1">
    <citation type="journal article" date="2020" name="ISME J.">
        <title>Comparative genomics reveals insights into cyanobacterial evolution and habitat adaptation.</title>
        <authorList>
            <person name="Chen M.Y."/>
            <person name="Teng W.K."/>
            <person name="Zhao L."/>
            <person name="Hu C.X."/>
            <person name="Zhou Y.K."/>
            <person name="Han B.P."/>
            <person name="Song L.R."/>
            <person name="Shu W.S."/>
        </authorList>
    </citation>
    <scope>NUCLEOTIDE SEQUENCE [LARGE SCALE GENOMIC DNA]</scope>
    <source>
        <strain evidence="1 2">FACHB-159</strain>
    </source>
</reference>
<gene>
    <name evidence="1" type="ORF">H6H03_39255</name>
</gene>
<keyword evidence="2" id="KW-1185">Reference proteome</keyword>
<name>A0ABR8KQG8_9NOSO</name>
<dbReference type="Proteomes" id="UP000637383">
    <property type="component" value="Unassembled WGS sequence"/>
</dbReference>
<proteinExistence type="predicted"/>
<accession>A0ABR8KQG8</accession>
<evidence type="ECO:0000313" key="1">
    <source>
        <dbReference type="EMBL" id="MBD2739812.1"/>
    </source>
</evidence>
<protein>
    <submittedName>
        <fullName evidence="1">Uncharacterized protein</fullName>
    </submittedName>
</protein>
<evidence type="ECO:0000313" key="2">
    <source>
        <dbReference type="Proteomes" id="UP000637383"/>
    </source>
</evidence>